<dbReference type="EMBL" id="CP034858">
    <property type="protein sequence ID" value="QCI24999.1"/>
    <property type="molecule type" value="Genomic_DNA"/>
</dbReference>
<dbReference type="GO" id="GO:0016887">
    <property type="term" value="F:ATP hydrolysis activity"/>
    <property type="evidence" value="ECO:0007669"/>
    <property type="project" value="UniProtKB-UniRule"/>
</dbReference>
<dbReference type="OrthoDB" id="9762051at2"/>
<dbReference type="RefSeq" id="WP_158337271.1">
    <property type="nucleotide sequence ID" value="NZ_CP034858.1"/>
</dbReference>
<evidence type="ECO:0000313" key="15">
    <source>
        <dbReference type="Proteomes" id="UP000298688"/>
    </source>
</evidence>
<accession>A0A4D6Y6Y8</accession>
<reference evidence="14 15" key="1">
    <citation type="submission" date="2018-12" db="EMBL/GenBank/DDBJ databases">
        <authorList>
            <person name="Chong R.A."/>
        </authorList>
    </citation>
    <scope>NUCLEOTIDE SEQUENCE [LARGE SCALE GENOMIC DNA]</scope>
    <source>
        <strain evidence="14 15">Rpa</strain>
    </source>
</reference>
<dbReference type="SUPFAM" id="SSF52540">
    <property type="entry name" value="P-loop containing nucleoside triphosphate hydrolases"/>
    <property type="match status" value="2"/>
</dbReference>
<dbReference type="InterPro" id="IPR003593">
    <property type="entry name" value="AAA+_ATPase"/>
</dbReference>
<feature type="binding site" evidence="12">
    <location>
        <begin position="321"/>
        <end position="328"/>
    </location>
    <ligand>
        <name>ATP</name>
        <dbReference type="ChEBI" id="CHEBI:30616"/>
        <label>2</label>
    </ligand>
</feature>
<comment type="similarity">
    <text evidence="11 12">Belongs to the ABC transporter superfamily. ABCF family. Uup subfamily.</text>
</comment>
<comment type="subcellular location">
    <subcellularLocation>
        <location evidence="12">Cytoplasm</location>
    </subcellularLocation>
    <text evidence="12">Associates with ribosomes.</text>
</comment>
<evidence type="ECO:0000256" key="4">
    <source>
        <dbReference type="ARBA" id="ARBA00022741"/>
    </source>
</evidence>
<dbReference type="InterPro" id="IPR017871">
    <property type="entry name" value="ABC_transporter-like_CS"/>
</dbReference>
<name>A0A4D6Y6Y8_BUCRP</name>
<reference evidence="14 15" key="2">
    <citation type="submission" date="2019-05" db="EMBL/GenBank/DDBJ databases">
        <title>Genome evolution of the obligate endosymbiont Buchnera aphidicola.</title>
        <authorList>
            <person name="Moran N.A."/>
        </authorList>
    </citation>
    <scope>NUCLEOTIDE SEQUENCE [LARGE SCALE GENOMIC DNA]</scope>
    <source>
        <strain evidence="14 15">Rpa</strain>
    </source>
</reference>
<dbReference type="CDD" id="cd03221">
    <property type="entry name" value="ABCF_EF-3"/>
    <property type="match status" value="2"/>
</dbReference>
<evidence type="ECO:0000313" key="14">
    <source>
        <dbReference type="EMBL" id="QCI24999.1"/>
    </source>
</evidence>
<evidence type="ECO:0000256" key="9">
    <source>
        <dbReference type="ARBA" id="ARBA00023204"/>
    </source>
</evidence>
<dbReference type="PANTHER" id="PTHR42855">
    <property type="entry name" value="ABC TRANSPORTER ATP-BINDING SUBUNIT"/>
    <property type="match status" value="1"/>
</dbReference>
<feature type="binding site" evidence="12">
    <location>
        <begin position="36"/>
        <end position="43"/>
    </location>
    <ligand>
        <name>ATP</name>
        <dbReference type="ChEBI" id="CHEBI:30616"/>
        <label>1</label>
    </ligand>
</feature>
<comment type="similarity">
    <text evidence="1">Belongs to the ABC transporter superfamily. Drug exporter-2 (TC 3.A.1.117) family.</text>
</comment>
<dbReference type="InterPro" id="IPR043686">
    <property type="entry name" value="Uup"/>
</dbReference>
<sequence>MPLISIQDASLSFSDLEILKNAVLYINKNERISLIGKNGAGKSTLLKVINKNQDLDHGSIIYKKDIKISYLKQDNPKNLNISIYDFIKNQFKKENKKEINVNEIIEIKKIIKTFQVDKNSLLAELSGGFLRRVVLSSVLLGKPDVLLLDEPTNHLDINTITWLENFLKKFSGTILFISHDRSFIQNVCTRIVDLDRGRLISFPGNYKEFIKLKKEHNRIEKINKKLFDQNLKKEEIWIRKGIKARTTRNEGRVKNLKILRKEHENYKKIETFNNIKINEIKSYPGKIIFKLKNINFFIEKKSIIQNFSSIIQYGDKIGLVGNNGSGKSTMIKILMGEKKIQTGSIHFGKELKIAYFDQDRSILDSNKSILENINNGREKIVLNGKEQHLIGYLKKFLFKPNQIHCLVKTLSGGECNRLLLAKLFLKPSNVLIFDEPTNDLDLDTLELLEDIIIKYLGTVLIVSHDRNFIENTVNKYWIFKGDGLINTHFNSYDNLKEEKNKKIQKKYMSNQTKSNINFLKIKHNQVKKELKEVLDEIEKIENNIKKLQNKMNEPNFFKQKIINQLPILKEFNIEEKKLEKTLISWENLEKKL</sequence>
<dbReference type="EC" id="3.6.1.-" evidence="12"/>
<dbReference type="Pfam" id="PF00005">
    <property type="entry name" value="ABC_tran"/>
    <property type="match status" value="2"/>
</dbReference>
<keyword evidence="4 12" id="KW-0547">Nucleotide-binding</keyword>
<keyword evidence="12" id="KW-0175">Coiled coil</keyword>
<dbReference type="GO" id="GO:0006281">
    <property type="term" value="P:DNA repair"/>
    <property type="evidence" value="ECO:0007669"/>
    <property type="project" value="UniProtKB-KW"/>
</dbReference>
<dbReference type="GO" id="GO:0043022">
    <property type="term" value="F:ribosome binding"/>
    <property type="evidence" value="ECO:0007669"/>
    <property type="project" value="UniProtKB-UniRule"/>
</dbReference>
<dbReference type="GO" id="GO:0005737">
    <property type="term" value="C:cytoplasm"/>
    <property type="evidence" value="ECO:0007669"/>
    <property type="project" value="UniProtKB-SubCell"/>
</dbReference>
<gene>
    <name evidence="12" type="primary">uup</name>
    <name evidence="14" type="ORF">D9V76_01860</name>
</gene>
<organism evidence="14 15">
    <name type="scientific">Buchnera aphidicola subsp. Rhopalosiphum padi</name>
    <dbReference type="NCBI Taxonomy" id="98793"/>
    <lineage>
        <taxon>Bacteria</taxon>
        <taxon>Pseudomonadati</taxon>
        <taxon>Pseudomonadota</taxon>
        <taxon>Gammaproteobacteria</taxon>
        <taxon>Enterobacterales</taxon>
        <taxon>Erwiniaceae</taxon>
        <taxon>Buchnera</taxon>
    </lineage>
</organism>
<dbReference type="PROSITE" id="PS50893">
    <property type="entry name" value="ABC_TRANSPORTER_2"/>
    <property type="match status" value="2"/>
</dbReference>
<dbReference type="PANTHER" id="PTHR42855:SF1">
    <property type="entry name" value="ABC TRANSPORTER DOMAIN-CONTAINING PROTEIN"/>
    <property type="match status" value="1"/>
</dbReference>
<keyword evidence="8 12" id="KW-0238">DNA-binding</keyword>
<keyword evidence="6 12" id="KW-0378">Hydrolase</keyword>
<dbReference type="Pfam" id="PF12848">
    <property type="entry name" value="ABC_tran_Xtn"/>
    <property type="match status" value="1"/>
</dbReference>
<evidence type="ECO:0000256" key="10">
    <source>
        <dbReference type="ARBA" id="ARBA00049360"/>
    </source>
</evidence>
<dbReference type="Proteomes" id="UP000298688">
    <property type="component" value="Chromosome"/>
</dbReference>
<dbReference type="Gene3D" id="3.40.50.300">
    <property type="entry name" value="P-loop containing nucleotide triphosphate hydrolases"/>
    <property type="match status" value="2"/>
</dbReference>
<evidence type="ECO:0000256" key="1">
    <source>
        <dbReference type="ARBA" id="ARBA00006526"/>
    </source>
</evidence>
<dbReference type="InterPro" id="IPR051309">
    <property type="entry name" value="ABCF_ATPase"/>
</dbReference>
<dbReference type="InterPro" id="IPR003439">
    <property type="entry name" value="ABC_transporter-like_ATP-bd"/>
</dbReference>
<keyword evidence="9 12" id="KW-0234">DNA repair</keyword>
<proteinExistence type="inferred from homology"/>
<comment type="catalytic activity">
    <reaction evidence="10 12">
        <text>ATP + H2O = ADP + phosphate + H(+)</text>
        <dbReference type="Rhea" id="RHEA:13065"/>
        <dbReference type="ChEBI" id="CHEBI:15377"/>
        <dbReference type="ChEBI" id="CHEBI:15378"/>
        <dbReference type="ChEBI" id="CHEBI:30616"/>
        <dbReference type="ChEBI" id="CHEBI:43474"/>
        <dbReference type="ChEBI" id="CHEBI:456216"/>
    </reaction>
</comment>
<evidence type="ECO:0000259" key="13">
    <source>
        <dbReference type="PROSITE" id="PS50893"/>
    </source>
</evidence>
<evidence type="ECO:0000256" key="12">
    <source>
        <dbReference type="HAMAP-Rule" id="MF_00848"/>
    </source>
</evidence>
<feature type="domain" description="ABC transporter" evidence="13">
    <location>
        <begin position="4"/>
        <end position="222"/>
    </location>
</feature>
<dbReference type="AlphaFoldDB" id="A0A4D6Y6Y8"/>
<evidence type="ECO:0000256" key="3">
    <source>
        <dbReference type="ARBA" id="ARBA00022737"/>
    </source>
</evidence>
<dbReference type="GO" id="GO:0003677">
    <property type="term" value="F:DNA binding"/>
    <property type="evidence" value="ECO:0007669"/>
    <property type="project" value="UniProtKB-UniRule"/>
</dbReference>
<evidence type="ECO:0000256" key="5">
    <source>
        <dbReference type="ARBA" id="ARBA00022763"/>
    </source>
</evidence>
<feature type="domain" description="ABC transporter" evidence="13">
    <location>
        <begin position="289"/>
        <end position="507"/>
    </location>
</feature>
<evidence type="ECO:0000256" key="11">
    <source>
        <dbReference type="ARBA" id="ARBA00061478"/>
    </source>
</evidence>
<keyword evidence="7 12" id="KW-0067">ATP-binding</keyword>
<dbReference type="PROSITE" id="PS00211">
    <property type="entry name" value="ABC_TRANSPORTER_1"/>
    <property type="match status" value="1"/>
</dbReference>
<evidence type="ECO:0000256" key="8">
    <source>
        <dbReference type="ARBA" id="ARBA00023125"/>
    </source>
</evidence>
<evidence type="ECO:0000256" key="2">
    <source>
        <dbReference type="ARBA" id="ARBA00022490"/>
    </source>
</evidence>
<keyword evidence="2 12" id="KW-0963">Cytoplasm</keyword>
<dbReference type="FunFam" id="3.40.50.300:FF:000309">
    <property type="entry name" value="ABC transporter ATP-binding protein"/>
    <property type="match status" value="1"/>
</dbReference>
<keyword evidence="5 12" id="KW-0227">DNA damage</keyword>
<dbReference type="GO" id="GO:0005524">
    <property type="term" value="F:ATP binding"/>
    <property type="evidence" value="ECO:0007669"/>
    <property type="project" value="UniProtKB-UniRule"/>
</dbReference>
<dbReference type="FunFam" id="3.40.50.300:FF:000011">
    <property type="entry name" value="Putative ABC transporter ATP-binding component"/>
    <property type="match status" value="1"/>
</dbReference>
<protein>
    <recommendedName>
        <fullName evidence="12">ATP-binding protein Uup</fullName>
        <ecNumber evidence="12">3.6.1.-</ecNumber>
    </recommendedName>
</protein>
<dbReference type="InterPro" id="IPR032781">
    <property type="entry name" value="ABC_tran_Xtn"/>
</dbReference>
<dbReference type="InterPro" id="IPR027417">
    <property type="entry name" value="P-loop_NTPase"/>
</dbReference>
<keyword evidence="3 12" id="KW-0677">Repeat</keyword>
<dbReference type="SMART" id="SM00382">
    <property type="entry name" value="AAA"/>
    <property type="match status" value="2"/>
</dbReference>
<evidence type="ECO:0000256" key="6">
    <source>
        <dbReference type="ARBA" id="ARBA00022801"/>
    </source>
</evidence>
<feature type="coiled-coil region" evidence="12">
    <location>
        <begin position="516"/>
        <end position="588"/>
    </location>
</feature>
<comment type="function">
    <text evidence="12">Probably plays a role in ribosome assembly or function. May be involved in resolution of branched DNA intermediates that result from template switching in postreplication gaps. Binds DNA and has ATPase activity.</text>
</comment>
<evidence type="ECO:0000256" key="7">
    <source>
        <dbReference type="ARBA" id="ARBA00022840"/>
    </source>
</evidence>
<dbReference type="HAMAP" id="MF_00848">
    <property type="entry name" value="Uup"/>
    <property type="match status" value="1"/>
</dbReference>